<dbReference type="Pfam" id="PF13561">
    <property type="entry name" value="adh_short_C2"/>
    <property type="match status" value="1"/>
</dbReference>
<dbReference type="InterPro" id="IPR002347">
    <property type="entry name" value="SDR_fam"/>
</dbReference>
<dbReference type="Proteomes" id="UP001165685">
    <property type="component" value="Unassembled WGS sequence"/>
</dbReference>
<evidence type="ECO:0000313" key="3">
    <source>
        <dbReference type="EMBL" id="MDA2808885.1"/>
    </source>
</evidence>
<comment type="similarity">
    <text evidence="1">Belongs to the short-chain dehydrogenases/reductases (SDR) family.</text>
</comment>
<keyword evidence="4" id="KW-1185">Reference proteome</keyword>
<dbReference type="Gene3D" id="3.40.50.720">
    <property type="entry name" value="NAD(P)-binding Rossmann-like Domain"/>
    <property type="match status" value="1"/>
</dbReference>
<dbReference type="InterPro" id="IPR036291">
    <property type="entry name" value="NAD(P)-bd_dom_sf"/>
</dbReference>
<dbReference type="RefSeq" id="WP_270681471.1">
    <property type="nucleotide sequence ID" value="NZ_JAQFWP010000113.1"/>
</dbReference>
<protein>
    <submittedName>
        <fullName evidence="3">SDR family oxidoreductase</fullName>
    </submittedName>
</protein>
<name>A0ABT4TW06_9ACTN</name>
<dbReference type="PANTHER" id="PTHR43943:SF17">
    <property type="entry name" value="3-PHENYLPROPIONATE-DIHYDRODIOL_CINNAMIC ACID-DIHYDRODIOL DEHYDROGENASE"/>
    <property type="match status" value="1"/>
</dbReference>
<gene>
    <name evidence="3" type="ORF">O4U47_30550</name>
</gene>
<comment type="caution">
    <text evidence="3">The sequence shown here is derived from an EMBL/GenBank/DDBJ whole genome shotgun (WGS) entry which is preliminary data.</text>
</comment>
<keyword evidence="2" id="KW-0560">Oxidoreductase</keyword>
<sequence length="252" mass="25518">MDLGIEGRSYIVTGATSGLGLATAHALLEDGARVLVSSRGPERVEAVAAELEAEHPGRVRGLAADNGDPDAAGRLVEAAAEAWGGLDGLLVSVGGPPPGGVLSATDEQWAGAFDTVFLGALRLARTAAERMGEGGAIGFVLSSSVRQPIANLAISNGLRPGLAMAAKTLADELGPRGIRVNSLLPGRISTPRIQELEAAAPEESRKRDAAVPLGRAGRPDEFGKVAAFLLSPAASYVTGSCVAVDGGAIRSL</sequence>
<organism evidence="3 4">
    <name type="scientific">Nocardiopsis suaedae</name>
    <dbReference type="NCBI Taxonomy" id="3018444"/>
    <lineage>
        <taxon>Bacteria</taxon>
        <taxon>Bacillati</taxon>
        <taxon>Actinomycetota</taxon>
        <taxon>Actinomycetes</taxon>
        <taxon>Streptosporangiales</taxon>
        <taxon>Nocardiopsidaceae</taxon>
        <taxon>Nocardiopsis</taxon>
    </lineage>
</organism>
<dbReference type="EMBL" id="JAQFWP010000113">
    <property type="protein sequence ID" value="MDA2808885.1"/>
    <property type="molecule type" value="Genomic_DNA"/>
</dbReference>
<dbReference type="PANTHER" id="PTHR43943">
    <property type="entry name" value="DEHYDROGENASE/REDUCTASE (SDR FAMILY) MEMBER 4"/>
    <property type="match status" value="1"/>
</dbReference>
<reference evidence="3" key="1">
    <citation type="submission" date="2023-01" db="EMBL/GenBank/DDBJ databases">
        <title>Draft genome sequence of Nocardiopsis sp. LSu2-4 isolated from halophytes.</title>
        <authorList>
            <person name="Duangmal K."/>
            <person name="Chantavorakit T."/>
        </authorList>
    </citation>
    <scope>NUCLEOTIDE SEQUENCE</scope>
    <source>
        <strain evidence="3">LSu2-4</strain>
    </source>
</reference>
<proteinExistence type="inferred from homology"/>
<accession>A0ABT4TW06</accession>
<evidence type="ECO:0000313" key="4">
    <source>
        <dbReference type="Proteomes" id="UP001165685"/>
    </source>
</evidence>
<evidence type="ECO:0000256" key="1">
    <source>
        <dbReference type="ARBA" id="ARBA00006484"/>
    </source>
</evidence>
<dbReference type="SUPFAM" id="SSF51735">
    <property type="entry name" value="NAD(P)-binding Rossmann-fold domains"/>
    <property type="match status" value="1"/>
</dbReference>
<dbReference type="PRINTS" id="PR00081">
    <property type="entry name" value="GDHRDH"/>
</dbReference>
<evidence type="ECO:0000256" key="2">
    <source>
        <dbReference type="ARBA" id="ARBA00023002"/>
    </source>
</evidence>